<dbReference type="AlphaFoldDB" id="A0A0J7L394"/>
<proteinExistence type="predicted"/>
<dbReference type="STRING" id="67767.A0A0J7L394"/>
<dbReference type="PaxDb" id="67767-A0A0J7L394"/>
<accession>A0A0J7L394</accession>
<dbReference type="Proteomes" id="UP000036403">
    <property type="component" value="Unassembled WGS sequence"/>
</dbReference>
<protein>
    <submittedName>
        <fullName evidence="2">Lysosomal-trafficking regulator-like protein</fullName>
    </submittedName>
</protein>
<keyword evidence="3" id="KW-1185">Reference proteome</keyword>
<gene>
    <name evidence="2" type="ORF">RF55_2352</name>
</gene>
<sequence length="104" mass="11971">MARVAVERVVVSDGGGEFLDDQVTWSKDARQKQHEDTLCAWLSFDEVAIYEEDARLKTEDPEEEDEKEREEQRGPGMSTVSVNKLQILWDNFIHAEPQSYEVLA</sequence>
<comment type="caution">
    <text evidence="2">The sequence shown here is derived from an EMBL/GenBank/DDBJ whole genome shotgun (WGS) entry which is preliminary data.</text>
</comment>
<dbReference type="EMBL" id="LBMM01000872">
    <property type="protein sequence ID" value="KMQ97322.1"/>
    <property type="molecule type" value="Genomic_DNA"/>
</dbReference>
<reference evidence="2 3" key="1">
    <citation type="submission" date="2015-04" db="EMBL/GenBank/DDBJ databases">
        <title>Lasius niger genome sequencing.</title>
        <authorList>
            <person name="Konorov E.A."/>
            <person name="Nikitin M.A."/>
            <person name="Kirill M.V."/>
            <person name="Chang P."/>
        </authorList>
    </citation>
    <scope>NUCLEOTIDE SEQUENCE [LARGE SCALE GENOMIC DNA]</scope>
    <source>
        <tissue evidence="2">Whole</tissue>
    </source>
</reference>
<name>A0A0J7L394_LASNI</name>
<dbReference type="OrthoDB" id="10615529at2759"/>
<evidence type="ECO:0000313" key="3">
    <source>
        <dbReference type="Proteomes" id="UP000036403"/>
    </source>
</evidence>
<evidence type="ECO:0000256" key="1">
    <source>
        <dbReference type="SAM" id="MobiDB-lite"/>
    </source>
</evidence>
<organism evidence="2 3">
    <name type="scientific">Lasius niger</name>
    <name type="common">Black garden ant</name>
    <dbReference type="NCBI Taxonomy" id="67767"/>
    <lineage>
        <taxon>Eukaryota</taxon>
        <taxon>Metazoa</taxon>
        <taxon>Ecdysozoa</taxon>
        <taxon>Arthropoda</taxon>
        <taxon>Hexapoda</taxon>
        <taxon>Insecta</taxon>
        <taxon>Pterygota</taxon>
        <taxon>Neoptera</taxon>
        <taxon>Endopterygota</taxon>
        <taxon>Hymenoptera</taxon>
        <taxon>Apocrita</taxon>
        <taxon>Aculeata</taxon>
        <taxon>Formicoidea</taxon>
        <taxon>Formicidae</taxon>
        <taxon>Formicinae</taxon>
        <taxon>Lasius</taxon>
        <taxon>Lasius</taxon>
    </lineage>
</organism>
<feature type="region of interest" description="Disordered" evidence="1">
    <location>
        <begin position="54"/>
        <end position="77"/>
    </location>
</feature>
<evidence type="ECO:0000313" key="2">
    <source>
        <dbReference type="EMBL" id="KMQ97322.1"/>
    </source>
</evidence>